<comment type="caution">
    <text evidence="3">The sequence shown here is derived from an EMBL/GenBank/DDBJ whole genome shotgun (WGS) entry which is preliminary data.</text>
</comment>
<protein>
    <submittedName>
        <fullName evidence="3">DUF4158 domain-containing protein</fullName>
    </submittedName>
</protein>
<feature type="compositionally biased region" description="Low complexity" evidence="1">
    <location>
        <begin position="231"/>
        <end position="247"/>
    </location>
</feature>
<dbReference type="InterPro" id="IPR025296">
    <property type="entry name" value="DUF4158"/>
</dbReference>
<proteinExistence type="predicted"/>
<feature type="compositionally biased region" description="Low complexity" evidence="1">
    <location>
        <begin position="342"/>
        <end position="355"/>
    </location>
</feature>
<gene>
    <name evidence="3" type="ORF">STHAL_33030</name>
</gene>
<accession>A0ABS6U151</accession>
<feature type="compositionally biased region" description="Basic and acidic residues" evidence="1">
    <location>
        <begin position="307"/>
        <end position="341"/>
    </location>
</feature>
<evidence type="ECO:0000313" key="4">
    <source>
        <dbReference type="Proteomes" id="UP000735541"/>
    </source>
</evidence>
<sequence>MPLTSGPVKDGRRPVASWPGVRTTVGACRKFRDYVADVVKVPAGDLAKYDLLSRSAKGHRTQIREALGYRPATRADEERLTDWLADEVCPAELVEGRLREALLVQCRSDRVETPGRIERILAAARARADRAFCAPTVARLGDLCVRRLLDLVAEGNEDGTALLASLKPDPGAVGLDSLLTEITKLTAVRQLGGELLGEAGGRVAGAGDQDVPLGLPGRGRGSTDDAAGRSVRAVPPRRLPARLVGARRLTDPANPLGPDRAAVRPDGQVRHRAPAGDAGGRAGVAALHPRRPQAPHLPGPRRTWPRRAQDLRLEQREHRPPLRQGRRPDRPRQGARRDIHARAAPAPVLARPRLL</sequence>
<feature type="region of interest" description="Disordered" evidence="1">
    <location>
        <begin position="202"/>
        <end position="355"/>
    </location>
</feature>
<evidence type="ECO:0000256" key="1">
    <source>
        <dbReference type="SAM" id="MobiDB-lite"/>
    </source>
</evidence>
<organism evidence="3 4">
    <name type="scientific">Streptomyces halstedii</name>
    <dbReference type="NCBI Taxonomy" id="1944"/>
    <lineage>
        <taxon>Bacteria</taxon>
        <taxon>Bacillati</taxon>
        <taxon>Actinomycetota</taxon>
        <taxon>Actinomycetes</taxon>
        <taxon>Kitasatosporales</taxon>
        <taxon>Streptomycetaceae</taxon>
        <taxon>Streptomyces</taxon>
    </lineage>
</organism>
<evidence type="ECO:0000259" key="2">
    <source>
        <dbReference type="Pfam" id="PF13700"/>
    </source>
</evidence>
<dbReference type="Proteomes" id="UP000735541">
    <property type="component" value="Unassembled WGS sequence"/>
</dbReference>
<evidence type="ECO:0000313" key="3">
    <source>
        <dbReference type="EMBL" id="MBV7674272.1"/>
    </source>
</evidence>
<feature type="domain" description="DUF4158" evidence="2">
    <location>
        <begin position="31"/>
        <end position="120"/>
    </location>
</feature>
<dbReference type="Pfam" id="PF13700">
    <property type="entry name" value="DUF4158"/>
    <property type="match status" value="1"/>
</dbReference>
<name>A0ABS6U151_STRHA</name>
<reference evidence="3 4" key="1">
    <citation type="submission" date="2021-07" db="EMBL/GenBank/DDBJ databases">
        <title>Sequencing Streptomyces halstedii LGO-A4 genome an citrus endophytic actinomycete.</title>
        <authorList>
            <person name="Samborskyy M."/>
            <person name="Scott N."/>
            <person name="Deglau R."/>
            <person name="Dickens S."/>
            <person name="Oliveira L.G."/>
        </authorList>
    </citation>
    <scope>NUCLEOTIDE SEQUENCE [LARGE SCALE GENOMIC DNA]</scope>
    <source>
        <strain evidence="3 4">LGO-A4</strain>
    </source>
</reference>
<keyword evidence="4" id="KW-1185">Reference proteome</keyword>
<dbReference type="EMBL" id="JAHUVW010000004">
    <property type="protein sequence ID" value="MBV7674272.1"/>
    <property type="molecule type" value="Genomic_DNA"/>
</dbReference>